<name>A0AAD7IKR7_9AGAR</name>
<dbReference type="Proteomes" id="UP001215598">
    <property type="component" value="Unassembled WGS sequence"/>
</dbReference>
<gene>
    <name evidence="2" type="ORF">B0H16DRAFT_1463298</name>
</gene>
<sequence length="227" mass="24368">MAAGLWGWLVWVKIIIALHTVMNINCHWAGQPAAKDANTTQFHVHRARTQIWLFADQLLRRQVKWYCSSVSESMAAASGFASTKIGLMSGSVDNASTGCGAPVIARMTLAGRGSTHIPGWNYILHGSGVNFEAADCPVAMVDSKNRQLRGTSPYQCQFAAPRPPEGPRRGLVGALVREGDCGGGTEFMPVGGATTFMSVSFSLIEAVRSTPQPRGARKYAGDNDEEV</sequence>
<keyword evidence="1" id="KW-0732">Signal</keyword>
<feature type="chain" id="PRO_5042082072" evidence="1">
    <location>
        <begin position="18"/>
        <end position="227"/>
    </location>
</feature>
<keyword evidence="3" id="KW-1185">Reference proteome</keyword>
<organism evidence="2 3">
    <name type="scientific">Mycena metata</name>
    <dbReference type="NCBI Taxonomy" id="1033252"/>
    <lineage>
        <taxon>Eukaryota</taxon>
        <taxon>Fungi</taxon>
        <taxon>Dikarya</taxon>
        <taxon>Basidiomycota</taxon>
        <taxon>Agaricomycotina</taxon>
        <taxon>Agaricomycetes</taxon>
        <taxon>Agaricomycetidae</taxon>
        <taxon>Agaricales</taxon>
        <taxon>Marasmiineae</taxon>
        <taxon>Mycenaceae</taxon>
        <taxon>Mycena</taxon>
    </lineage>
</organism>
<comment type="caution">
    <text evidence="2">The sequence shown here is derived from an EMBL/GenBank/DDBJ whole genome shotgun (WGS) entry which is preliminary data.</text>
</comment>
<accession>A0AAD7IKR7</accession>
<evidence type="ECO:0000313" key="2">
    <source>
        <dbReference type="EMBL" id="KAJ7744421.1"/>
    </source>
</evidence>
<evidence type="ECO:0000256" key="1">
    <source>
        <dbReference type="SAM" id="SignalP"/>
    </source>
</evidence>
<proteinExistence type="predicted"/>
<feature type="signal peptide" evidence="1">
    <location>
        <begin position="1"/>
        <end position="17"/>
    </location>
</feature>
<protein>
    <submittedName>
        <fullName evidence="2">Uncharacterized protein</fullName>
    </submittedName>
</protein>
<dbReference type="EMBL" id="JARKIB010000087">
    <property type="protein sequence ID" value="KAJ7744421.1"/>
    <property type="molecule type" value="Genomic_DNA"/>
</dbReference>
<reference evidence="2" key="1">
    <citation type="submission" date="2023-03" db="EMBL/GenBank/DDBJ databases">
        <title>Massive genome expansion in bonnet fungi (Mycena s.s.) driven by repeated elements and novel gene families across ecological guilds.</title>
        <authorList>
            <consortium name="Lawrence Berkeley National Laboratory"/>
            <person name="Harder C.B."/>
            <person name="Miyauchi S."/>
            <person name="Viragh M."/>
            <person name="Kuo A."/>
            <person name="Thoen E."/>
            <person name="Andreopoulos B."/>
            <person name="Lu D."/>
            <person name="Skrede I."/>
            <person name="Drula E."/>
            <person name="Henrissat B."/>
            <person name="Morin E."/>
            <person name="Kohler A."/>
            <person name="Barry K."/>
            <person name="LaButti K."/>
            <person name="Morin E."/>
            <person name="Salamov A."/>
            <person name="Lipzen A."/>
            <person name="Mereny Z."/>
            <person name="Hegedus B."/>
            <person name="Baldrian P."/>
            <person name="Stursova M."/>
            <person name="Weitz H."/>
            <person name="Taylor A."/>
            <person name="Grigoriev I.V."/>
            <person name="Nagy L.G."/>
            <person name="Martin F."/>
            <person name="Kauserud H."/>
        </authorList>
    </citation>
    <scope>NUCLEOTIDE SEQUENCE</scope>
    <source>
        <strain evidence="2">CBHHK182m</strain>
    </source>
</reference>
<dbReference type="AlphaFoldDB" id="A0AAD7IKR7"/>
<evidence type="ECO:0000313" key="3">
    <source>
        <dbReference type="Proteomes" id="UP001215598"/>
    </source>
</evidence>